<feature type="region of interest" description="Disordered" evidence="1">
    <location>
        <begin position="141"/>
        <end position="278"/>
    </location>
</feature>
<keyword evidence="3" id="KW-1185">Reference proteome</keyword>
<dbReference type="Proteomes" id="UP000785200">
    <property type="component" value="Unassembled WGS sequence"/>
</dbReference>
<feature type="compositionally biased region" description="Polar residues" evidence="1">
    <location>
        <begin position="387"/>
        <end position="398"/>
    </location>
</feature>
<feature type="region of interest" description="Disordered" evidence="1">
    <location>
        <begin position="361"/>
        <end position="400"/>
    </location>
</feature>
<feature type="compositionally biased region" description="Polar residues" evidence="1">
    <location>
        <begin position="232"/>
        <end position="243"/>
    </location>
</feature>
<name>A0A9P7B0I7_9HELO</name>
<protein>
    <submittedName>
        <fullName evidence="2">Uncharacterized protein</fullName>
    </submittedName>
</protein>
<reference evidence="2" key="1">
    <citation type="submission" date="2019-07" db="EMBL/GenBank/DDBJ databases">
        <title>Hyphodiscus hymeniophilus genome sequencing and assembly.</title>
        <authorList>
            <person name="Kramer G."/>
            <person name="Nodwell J."/>
        </authorList>
    </citation>
    <scope>NUCLEOTIDE SEQUENCE</scope>
    <source>
        <strain evidence="2">ATCC 34498</strain>
    </source>
</reference>
<comment type="caution">
    <text evidence="2">The sequence shown here is derived from an EMBL/GenBank/DDBJ whole genome shotgun (WGS) entry which is preliminary data.</text>
</comment>
<feature type="compositionally biased region" description="Low complexity" evidence="1">
    <location>
        <begin position="370"/>
        <end position="386"/>
    </location>
</feature>
<feature type="non-terminal residue" evidence="2">
    <location>
        <position position="1"/>
    </location>
</feature>
<sequence length="500" mass="55105">RHHSHFKFGVHIFEILASSAYNLYYSQTSTHPNSVHLIGSWDNFTKHYPMERDIRRARSQWRGCYAFENIICDGDGESSPTRSGGLKMGSTYYYYYELDDGTEIHDPSIPSTTTCPYMPGQPVNLLWVPVEVQPLRFRSASESSMANGDLKTMNPADKFMTPRQPPPTPTLPRLNTSPMVRQKRSARSLSPRSEKGQWSPRTFFGIRLPSSATVPDLRERGRSPSLKKMSKSESTLSLPSVRSCSERKGHSVPHTRDVSPQSYRRANSHSREPSPLRQLAVSESISSYNPALLEIPDEIAEEAEDDDNFASVEEGFTCLSPPPSGLRSPPARSFRSSTEKPLPQLPGESFLPLVPAPLSLPPATDFQPRSHFSTSTISTLSSPTNSQSEFSSTNSVSDSLDEEDLAADMDISSGEDFMYSPVLLDGGDGRGFNGYSLPSGEYASEHTLRKETPIGALDGPASRTTFGGAEGFEERGEVRSVSALEELLSEMGYLGDVIAK</sequence>
<dbReference type="OrthoDB" id="5422351at2759"/>
<accession>A0A9P7B0I7</accession>
<evidence type="ECO:0000313" key="3">
    <source>
        <dbReference type="Proteomes" id="UP000785200"/>
    </source>
</evidence>
<gene>
    <name evidence="2" type="ORF">D0Z07_1268</name>
</gene>
<proteinExistence type="predicted"/>
<feature type="region of interest" description="Disordered" evidence="1">
    <location>
        <begin position="313"/>
        <end position="349"/>
    </location>
</feature>
<dbReference type="EMBL" id="VNKQ01000003">
    <property type="protein sequence ID" value="KAG0652230.1"/>
    <property type="molecule type" value="Genomic_DNA"/>
</dbReference>
<organism evidence="2 3">
    <name type="scientific">Hyphodiscus hymeniophilus</name>
    <dbReference type="NCBI Taxonomy" id="353542"/>
    <lineage>
        <taxon>Eukaryota</taxon>
        <taxon>Fungi</taxon>
        <taxon>Dikarya</taxon>
        <taxon>Ascomycota</taxon>
        <taxon>Pezizomycotina</taxon>
        <taxon>Leotiomycetes</taxon>
        <taxon>Helotiales</taxon>
        <taxon>Hyphodiscaceae</taxon>
        <taxon>Hyphodiscus</taxon>
    </lineage>
</organism>
<evidence type="ECO:0000313" key="2">
    <source>
        <dbReference type="EMBL" id="KAG0652230.1"/>
    </source>
</evidence>
<feature type="compositionally biased region" description="Basic and acidic residues" evidence="1">
    <location>
        <begin position="244"/>
        <end position="257"/>
    </location>
</feature>
<evidence type="ECO:0000256" key="1">
    <source>
        <dbReference type="SAM" id="MobiDB-lite"/>
    </source>
</evidence>
<dbReference type="AlphaFoldDB" id="A0A9P7B0I7"/>
<dbReference type="PANTHER" id="PTHR40625:SF1">
    <property type="entry name" value="AMP-ACTIVATED PROTEIN KINASE GLYCOGEN-BINDING DOMAIN-CONTAINING PROTEIN"/>
    <property type="match status" value="1"/>
</dbReference>
<dbReference type="PANTHER" id="PTHR40625">
    <property type="entry name" value="GTP-BINDING PROTEIN ESDC-RELATED"/>
    <property type="match status" value="1"/>
</dbReference>